<dbReference type="Proteomes" id="UP000029736">
    <property type="component" value="Unassembled WGS sequence"/>
</dbReference>
<proteinExistence type="predicted"/>
<name>A0A098S9N7_9BACT</name>
<dbReference type="SUPFAM" id="SSF48452">
    <property type="entry name" value="TPR-like"/>
    <property type="match status" value="1"/>
</dbReference>
<dbReference type="STRING" id="1524460.IX84_06720"/>
<dbReference type="OrthoDB" id="7628974at2"/>
<keyword evidence="2" id="KW-1185">Reference proteome</keyword>
<dbReference type="EMBL" id="JPOS01000016">
    <property type="protein sequence ID" value="KGE88820.1"/>
    <property type="molecule type" value="Genomic_DNA"/>
</dbReference>
<dbReference type="RefSeq" id="WP_044217718.1">
    <property type="nucleotide sequence ID" value="NZ_JBKAGJ010000001.1"/>
</dbReference>
<reference evidence="1 2" key="1">
    <citation type="journal article" date="2014" name="Int. J. Syst. Evol. Microbiol.">
        <title>Phaeodactylibacter xiamenensis gen. nov., sp. nov., a member of the family Saprospiraceae isolated from the marine alga Phaeodactylum tricornutum.</title>
        <authorList>
            <person name="Chen Z.Jr."/>
            <person name="Lei X."/>
            <person name="Lai Q."/>
            <person name="Li Y."/>
            <person name="Zhang B."/>
            <person name="Zhang J."/>
            <person name="Zhang H."/>
            <person name="Yang L."/>
            <person name="Zheng W."/>
            <person name="Tian Y."/>
            <person name="Yu Z."/>
            <person name="Xu H.Jr."/>
            <person name="Zheng T."/>
        </authorList>
    </citation>
    <scope>NUCLEOTIDE SEQUENCE [LARGE SCALE GENOMIC DNA]</scope>
    <source>
        <strain evidence="1 2">KD52</strain>
    </source>
</reference>
<accession>A0A098S9N7</accession>
<evidence type="ECO:0000313" key="2">
    <source>
        <dbReference type="Proteomes" id="UP000029736"/>
    </source>
</evidence>
<sequence>MNTDTPNVRKEAYQLRQAFQFDKARALLQEALNTDLPPDERWALHYDLGKVHQDQFEMEQALHHYHEAINGLEASGEGPSLFLARLYGACGLIHQDEGREEEALECHHRAVGLLQQLPESEAALFLASNHKYLGELYQEQEELPKSREHYRSALPLLQQHLGKGEGFLYLEAATVALQLAAVELELYLQGKGRTTPAAIRQLLTGAQSWLEELDAEDSIVEQRTADLQRLSFMVDKVEG</sequence>
<dbReference type="InterPro" id="IPR019734">
    <property type="entry name" value="TPR_rpt"/>
</dbReference>
<dbReference type="SMART" id="SM00028">
    <property type="entry name" value="TPR"/>
    <property type="match status" value="3"/>
</dbReference>
<dbReference type="Gene3D" id="1.25.40.10">
    <property type="entry name" value="Tetratricopeptide repeat domain"/>
    <property type="match status" value="2"/>
</dbReference>
<organism evidence="1 2">
    <name type="scientific">Phaeodactylibacter xiamenensis</name>
    <dbReference type="NCBI Taxonomy" id="1524460"/>
    <lineage>
        <taxon>Bacteria</taxon>
        <taxon>Pseudomonadati</taxon>
        <taxon>Bacteroidota</taxon>
        <taxon>Saprospiria</taxon>
        <taxon>Saprospirales</taxon>
        <taxon>Haliscomenobacteraceae</taxon>
        <taxon>Phaeodactylibacter</taxon>
    </lineage>
</organism>
<dbReference type="InterPro" id="IPR011990">
    <property type="entry name" value="TPR-like_helical_dom_sf"/>
</dbReference>
<comment type="caution">
    <text evidence="1">The sequence shown here is derived from an EMBL/GenBank/DDBJ whole genome shotgun (WGS) entry which is preliminary data.</text>
</comment>
<dbReference type="Pfam" id="PF13424">
    <property type="entry name" value="TPR_12"/>
    <property type="match status" value="1"/>
</dbReference>
<gene>
    <name evidence="1" type="ORF">IX84_06720</name>
</gene>
<dbReference type="AlphaFoldDB" id="A0A098S9N7"/>
<protein>
    <submittedName>
        <fullName evidence="1">Uncharacterized protein</fullName>
    </submittedName>
</protein>
<evidence type="ECO:0000313" key="1">
    <source>
        <dbReference type="EMBL" id="KGE88820.1"/>
    </source>
</evidence>